<dbReference type="Ensembl" id="ENSEBUT00000020141.1">
    <property type="protein sequence ID" value="ENSEBUP00000019565.1"/>
    <property type="gene ID" value="ENSEBUG00000012151.1"/>
</dbReference>
<keyword evidence="4" id="KW-1185">Reference proteome</keyword>
<keyword evidence="2" id="KW-0812">Transmembrane</keyword>
<proteinExistence type="predicted"/>
<keyword evidence="2" id="KW-0472">Membrane</keyword>
<dbReference type="GO" id="GO:0043005">
    <property type="term" value="C:neuron projection"/>
    <property type="evidence" value="ECO:0007669"/>
    <property type="project" value="TreeGrafter"/>
</dbReference>
<organism evidence="3 4">
    <name type="scientific">Eptatretus burgeri</name>
    <name type="common">Inshore hagfish</name>
    <dbReference type="NCBI Taxonomy" id="7764"/>
    <lineage>
        <taxon>Eukaryota</taxon>
        <taxon>Metazoa</taxon>
        <taxon>Chordata</taxon>
        <taxon>Craniata</taxon>
        <taxon>Vertebrata</taxon>
        <taxon>Cyclostomata</taxon>
        <taxon>Myxini</taxon>
        <taxon>Myxiniformes</taxon>
        <taxon>Myxinidae</taxon>
        <taxon>Eptatretinae</taxon>
        <taxon>Eptatretus</taxon>
    </lineage>
</organism>
<feature type="region of interest" description="Disordered" evidence="1">
    <location>
        <begin position="148"/>
        <end position="168"/>
    </location>
</feature>
<dbReference type="Pfam" id="PF14927">
    <property type="entry name" value="Neurensin"/>
    <property type="match status" value="1"/>
</dbReference>
<dbReference type="GeneTree" id="ENSGT00530000063877"/>
<dbReference type="PANTHER" id="PTHR14796:SF5">
    <property type="entry name" value="NEURENSIN-2"/>
    <property type="match status" value="1"/>
</dbReference>
<dbReference type="InterPro" id="IPR024883">
    <property type="entry name" value="Neurensin"/>
</dbReference>
<evidence type="ECO:0000256" key="2">
    <source>
        <dbReference type="SAM" id="Phobius"/>
    </source>
</evidence>
<dbReference type="PANTHER" id="PTHR14796">
    <property type="entry name" value="NEURENSIN 1-RELATED"/>
    <property type="match status" value="1"/>
</dbReference>
<dbReference type="AlphaFoldDB" id="A0A8C4WY78"/>
<accession>A0A8C4WY78</accession>
<feature type="transmembrane region" description="Helical" evidence="2">
    <location>
        <begin position="61"/>
        <end position="83"/>
    </location>
</feature>
<name>A0A8C4WY78_EPTBU</name>
<dbReference type="Proteomes" id="UP000694388">
    <property type="component" value="Unplaced"/>
</dbReference>
<feature type="transmembrane region" description="Helical" evidence="2">
    <location>
        <begin position="117"/>
        <end position="138"/>
    </location>
</feature>
<dbReference type="GO" id="GO:0007399">
    <property type="term" value="P:nervous system development"/>
    <property type="evidence" value="ECO:0007669"/>
    <property type="project" value="TreeGrafter"/>
</dbReference>
<evidence type="ECO:0000256" key="1">
    <source>
        <dbReference type="SAM" id="MobiDB-lite"/>
    </source>
</evidence>
<sequence length="193" mass="20673">MSACCGRVDMPETQPRYGVRSYLHQFYADCTGATACEEEASKTIEEAKRPHDLRCSFARKVALLSAAILTLWGLLAFVVAAPISPRIETISGPHFIVVDSRAAFFNHIIATARASGMVLMGLGGALLVAVILATCLAVHWDPDRDQSHEISSCQHNMGPLPPQPKAGDDGGVPVSLATIWGVQPSMGMETNNQ</sequence>
<dbReference type="OMA" id="RDQSHEI"/>
<evidence type="ECO:0000313" key="4">
    <source>
        <dbReference type="Proteomes" id="UP000694388"/>
    </source>
</evidence>
<protein>
    <submittedName>
        <fullName evidence="3">Neurensin 1-like</fullName>
    </submittedName>
</protein>
<reference evidence="3" key="1">
    <citation type="submission" date="2025-08" db="UniProtKB">
        <authorList>
            <consortium name="Ensembl"/>
        </authorList>
    </citation>
    <scope>IDENTIFICATION</scope>
</reference>
<dbReference type="GO" id="GO:0030133">
    <property type="term" value="C:transport vesicle"/>
    <property type="evidence" value="ECO:0007669"/>
    <property type="project" value="InterPro"/>
</dbReference>
<reference evidence="3" key="2">
    <citation type="submission" date="2025-09" db="UniProtKB">
        <authorList>
            <consortium name="Ensembl"/>
        </authorList>
    </citation>
    <scope>IDENTIFICATION</scope>
</reference>
<keyword evidence="2" id="KW-1133">Transmembrane helix</keyword>
<dbReference type="GO" id="GO:0043025">
    <property type="term" value="C:neuronal cell body"/>
    <property type="evidence" value="ECO:0007669"/>
    <property type="project" value="TreeGrafter"/>
</dbReference>
<evidence type="ECO:0000313" key="3">
    <source>
        <dbReference type="Ensembl" id="ENSEBUP00000019565.1"/>
    </source>
</evidence>